<keyword evidence="1" id="KW-0175">Coiled coil</keyword>
<dbReference type="Proteomes" id="UP000249254">
    <property type="component" value="Unassembled WGS sequence"/>
</dbReference>
<evidence type="ECO:0000313" key="3">
    <source>
        <dbReference type="EMBL" id="RAK54928.1"/>
    </source>
</evidence>
<comment type="caution">
    <text evidence="3">The sequence shown here is derived from an EMBL/GenBank/DDBJ whole genome shotgun (WGS) entry which is preliminary data.</text>
</comment>
<evidence type="ECO:0000256" key="1">
    <source>
        <dbReference type="SAM" id="Coils"/>
    </source>
</evidence>
<feature type="coiled-coil region" evidence="1">
    <location>
        <begin position="43"/>
        <end position="70"/>
    </location>
</feature>
<dbReference type="InterPro" id="IPR002145">
    <property type="entry name" value="CopG"/>
</dbReference>
<organism evidence="3 4">
    <name type="scientific">Phenylobacterium soli</name>
    <dbReference type="NCBI Taxonomy" id="2170551"/>
    <lineage>
        <taxon>Bacteria</taxon>
        <taxon>Pseudomonadati</taxon>
        <taxon>Pseudomonadota</taxon>
        <taxon>Alphaproteobacteria</taxon>
        <taxon>Caulobacterales</taxon>
        <taxon>Caulobacteraceae</taxon>
        <taxon>Phenylobacterium</taxon>
    </lineage>
</organism>
<dbReference type="GO" id="GO:0006355">
    <property type="term" value="P:regulation of DNA-templated transcription"/>
    <property type="evidence" value="ECO:0007669"/>
    <property type="project" value="InterPro"/>
</dbReference>
<evidence type="ECO:0000259" key="2">
    <source>
        <dbReference type="Pfam" id="PF01402"/>
    </source>
</evidence>
<keyword evidence="4" id="KW-1185">Reference proteome</keyword>
<dbReference type="EMBL" id="QFYQ01000001">
    <property type="protein sequence ID" value="RAK54928.1"/>
    <property type="molecule type" value="Genomic_DNA"/>
</dbReference>
<reference evidence="4" key="1">
    <citation type="submission" date="2018-05" db="EMBL/GenBank/DDBJ databases">
        <authorList>
            <person name="Li X."/>
        </authorList>
    </citation>
    <scope>NUCLEOTIDE SEQUENCE [LARGE SCALE GENOMIC DNA]</scope>
    <source>
        <strain evidence="4">LX32</strain>
    </source>
</reference>
<dbReference type="RefSeq" id="WP_111528678.1">
    <property type="nucleotide sequence ID" value="NZ_JBHRSG010000004.1"/>
</dbReference>
<dbReference type="AlphaFoldDB" id="A0A328APY1"/>
<sequence>MPKQKFTVYLEEETLAALEAFAERRGKSRSLVAEAAIASFVTLDAAERQEAAITRRLDQHLRAAERLERNLGISIEMLALFVRHWLATTPALPEEALAGAQAKGKARYEGFVAALGRRLARGASFTREISEEVGGREPL</sequence>
<dbReference type="CDD" id="cd21631">
    <property type="entry name" value="RHH_CopG_NikR-like"/>
    <property type="match status" value="1"/>
</dbReference>
<dbReference type="Pfam" id="PF01402">
    <property type="entry name" value="RHH_1"/>
    <property type="match status" value="1"/>
</dbReference>
<evidence type="ECO:0000313" key="4">
    <source>
        <dbReference type="Proteomes" id="UP000249254"/>
    </source>
</evidence>
<name>A0A328APY1_9CAUL</name>
<protein>
    <submittedName>
        <fullName evidence="3">CopG family transcriptional regulator</fullName>
    </submittedName>
</protein>
<dbReference type="OrthoDB" id="9803941at2"/>
<accession>A0A328APY1</accession>
<feature type="domain" description="Ribbon-helix-helix protein CopG" evidence="2">
    <location>
        <begin position="6"/>
        <end position="41"/>
    </location>
</feature>
<gene>
    <name evidence="3" type="ORF">DJ017_10505</name>
</gene>
<proteinExistence type="predicted"/>